<proteinExistence type="predicted"/>
<name>A0AAD7H9P3_9AGAR</name>
<evidence type="ECO:0000313" key="2">
    <source>
        <dbReference type="Proteomes" id="UP001215598"/>
    </source>
</evidence>
<evidence type="ECO:0008006" key="3">
    <source>
        <dbReference type="Google" id="ProtNLM"/>
    </source>
</evidence>
<evidence type="ECO:0000313" key="1">
    <source>
        <dbReference type="EMBL" id="KAJ7715830.1"/>
    </source>
</evidence>
<comment type="caution">
    <text evidence="1">The sequence shown here is derived from an EMBL/GenBank/DDBJ whole genome shotgun (WGS) entry which is preliminary data.</text>
</comment>
<gene>
    <name evidence="1" type="ORF">B0H16DRAFT_1252759</name>
</gene>
<organism evidence="1 2">
    <name type="scientific">Mycena metata</name>
    <dbReference type="NCBI Taxonomy" id="1033252"/>
    <lineage>
        <taxon>Eukaryota</taxon>
        <taxon>Fungi</taxon>
        <taxon>Dikarya</taxon>
        <taxon>Basidiomycota</taxon>
        <taxon>Agaricomycotina</taxon>
        <taxon>Agaricomycetes</taxon>
        <taxon>Agaricomycetidae</taxon>
        <taxon>Agaricales</taxon>
        <taxon>Marasmiineae</taxon>
        <taxon>Mycenaceae</taxon>
        <taxon>Mycena</taxon>
    </lineage>
</organism>
<protein>
    <recommendedName>
        <fullName evidence="3">F-box domain-containing protein</fullName>
    </recommendedName>
</protein>
<feature type="non-terminal residue" evidence="1">
    <location>
        <position position="1"/>
    </location>
</feature>
<dbReference type="AlphaFoldDB" id="A0AAD7H9P3"/>
<keyword evidence="2" id="KW-1185">Reference proteome</keyword>
<sequence length="84" mass="9315">LTSNDPPLETQIRTIRDFVLAGNTRLAALDDQIQSSRACSAAKARLITEREALARNIRAHNAILSPLRRIPTEILSHIFSLTLP</sequence>
<feature type="non-terminal residue" evidence="1">
    <location>
        <position position="84"/>
    </location>
</feature>
<dbReference type="Proteomes" id="UP001215598">
    <property type="component" value="Unassembled WGS sequence"/>
</dbReference>
<accession>A0AAD7H9P3</accession>
<reference evidence="1" key="1">
    <citation type="submission" date="2023-03" db="EMBL/GenBank/DDBJ databases">
        <title>Massive genome expansion in bonnet fungi (Mycena s.s.) driven by repeated elements and novel gene families across ecological guilds.</title>
        <authorList>
            <consortium name="Lawrence Berkeley National Laboratory"/>
            <person name="Harder C.B."/>
            <person name="Miyauchi S."/>
            <person name="Viragh M."/>
            <person name="Kuo A."/>
            <person name="Thoen E."/>
            <person name="Andreopoulos B."/>
            <person name="Lu D."/>
            <person name="Skrede I."/>
            <person name="Drula E."/>
            <person name="Henrissat B."/>
            <person name="Morin E."/>
            <person name="Kohler A."/>
            <person name="Barry K."/>
            <person name="LaButti K."/>
            <person name="Morin E."/>
            <person name="Salamov A."/>
            <person name="Lipzen A."/>
            <person name="Mereny Z."/>
            <person name="Hegedus B."/>
            <person name="Baldrian P."/>
            <person name="Stursova M."/>
            <person name="Weitz H."/>
            <person name="Taylor A."/>
            <person name="Grigoriev I.V."/>
            <person name="Nagy L.G."/>
            <person name="Martin F."/>
            <person name="Kauserud H."/>
        </authorList>
    </citation>
    <scope>NUCLEOTIDE SEQUENCE</scope>
    <source>
        <strain evidence="1">CBHHK182m</strain>
    </source>
</reference>
<dbReference type="EMBL" id="JARKIB010000301">
    <property type="protein sequence ID" value="KAJ7715830.1"/>
    <property type="molecule type" value="Genomic_DNA"/>
</dbReference>